<proteinExistence type="predicted"/>
<evidence type="ECO:0000313" key="7">
    <source>
        <dbReference type="Proteomes" id="UP000270036"/>
    </source>
</evidence>
<evidence type="ECO:0000313" key="4">
    <source>
        <dbReference type="EMBL" id="KEY18252.1"/>
    </source>
</evidence>
<keyword evidence="1 2" id="KW-0732">Signal</keyword>
<organism evidence="5 7">
    <name type="scientific">Kaistella antarctica</name>
    <dbReference type="NCBI Taxonomy" id="266748"/>
    <lineage>
        <taxon>Bacteria</taxon>
        <taxon>Pseudomonadati</taxon>
        <taxon>Bacteroidota</taxon>
        <taxon>Flavobacteriia</taxon>
        <taxon>Flavobacteriales</taxon>
        <taxon>Weeksellaceae</taxon>
        <taxon>Chryseobacterium group</taxon>
        <taxon>Kaistella</taxon>
    </lineage>
</organism>
<evidence type="ECO:0000259" key="3">
    <source>
        <dbReference type="Pfam" id="PF18962"/>
    </source>
</evidence>
<evidence type="ECO:0000313" key="6">
    <source>
        <dbReference type="Proteomes" id="UP000028349"/>
    </source>
</evidence>
<keyword evidence="6" id="KW-1185">Reference proteome</keyword>
<dbReference type="STRING" id="266748.HY04_06960"/>
<dbReference type="EMBL" id="LR134441">
    <property type="protein sequence ID" value="VEI00860.1"/>
    <property type="molecule type" value="Genomic_DNA"/>
</dbReference>
<feature type="chain" id="PRO_5018667509" evidence="2">
    <location>
        <begin position="22"/>
        <end position="425"/>
    </location>
</feature>
<dbReference type="NCBIfam" id="TIGR04183">
    <property type="entry name" value="Por_Secre_tail"/>
    <property type="match status" value="1"/>
</dbReference>
<dbReference type="EMBL" id="JPEP01000002">
    <property type="protein sequence ID" value="KEY18252.1"/>
    <property type="molecule type" value="Genomic_DNA"/>
</dbReference>
<dbReference type="Proteomes" id="UP000270036">
    <property type="component" value="Chromosome"/>
</dbReference>
<reference evidence="5 7" key="2">
    <citation type="submission" date="2018-12" db="EMBL/GenBank/DDBJ databases">
        <authorList>
            <consortium name="Pathogen Informatics"/>
        </authorList>
    </citation>
    <scope>NUCLEOTIDE SEQUENCE [LARGE SCALE GENOMIC DNA]</scope>
    <source>
        <strain evidence="5 7">NCTC13489</strain>
    </source>
</reference>
<evidence type="ECO:0000256" key="1">
    <source>
        <dbReference type="ARBA" id="ARBA00022729"/>
    </source>
</evidence>
<evidence type="ECO:0000313" key="5">
    <source>
        <dbReference type="EMBL" id="VEI00860.1"/>
    </source>
</evidence>
<feature type="signal peptide" evidence="2">
    <location>
        <begin position="1"/>
        <end position="21"/>
    </location>
</feature>
<dbReference type="KEGG" id="cant:NCTC13489_02401"/>
<dbReference type="RefSeq" id="WP_034718500.1">
    <property type="nucleotide sequence ID" value="NZ_FOIX01000001.1"/>
</dbReference>
<dbReference type="Proteomes" id="UP000028349">
    <property type="component" value="Unassembled WGS sequence"/>
</dbReference>
<sequence>MKIFYSAALFFVGLNLSQAQVFDSGSFAQMTDVSNNGVAVGNVMNAYHVKWTEAGGDVNIGELTSGDFISGFTNVSTDGRYISGTMTNPDTNFDEMARFDTETGVWTFLGGLGAISELTLSSSWGMSSDGTAIVGLGFINAAEGHGIKWTQDTGLVDLGSTVPERSSRANSINDDGTIVVGWQDTDYGDREGIYWKNGEQFALKDGDGNPTGEAIGVTGDGKTIIGFTLDNPFIWNEVEGYTEITHPDPNFSGGAASITDDGKTVVGYFRPWNGQAVMGEGFIYTKETGRVNLNDYVASLGYDNLGITFALPLGISPNGKYITGIGRTDDDLRGFVIKLPAGLATDNVQNANKISVYPNPVLDILYFKNADKVSSVEVYNMVGQKVLATTAVSKDGLNVSKLAKGAYVIKVKAGDKTESLKLIKK</sequence>
<evidence type="ECO:0000256" key="2">
    <source>
        <dbReference type="SAM" id="SignalP"/>
    </source>
</evidence>
<reference evidence="4 6" key="1">
    <citation type="submission" date="2014-07" db="EMBL/GenBank/DDBJ databases">
        <authorList>
            <person name="Pisani N.G."/>
            <person name="Newman J.D."/>
        </authorList>
    </citation>
    <scope>NUCLEOTIDE SEQUENCE [LARGE SCALE GENOMIC DNA]</scope>
    <source>
        <strain evidence="4 6">LMG 24720</strain>
    </source>
</reference>
<feature type="domain" description="Secretion system C-terminal sorting" evidence="3">
    <location>
        <begin position="356"/>
        <end position="423"/>
    </location>
</feature>
<gene>
    <name evidence="4" type="ORF">HY04_06960</name>
    <name evidence="5" type="ORF">NCTC13489_02401</name>
</gene>
<dbReference type="InterPro" id="IPR026444">
    <property type="entry name" value="Secre_tail"/>
</dbReference>
<name>A0A3S4UUN0_9FLAO</name>
<dbReference type="OrthoDB" id="8981767at2"/>
<protein>
    <submittedName>
        <fullName evidence="5">Por secretion system C-terminal sorting domain</fullName>
    </submittedName>
</protein>
<dbReference type="AlphaFoldDB" id="A0A3S4UUN0"/>
<accession>A0A3S4UUN0</accession>
<dbReference type="Pfam" id="PF18962">
    <property type="entry name" value="Por_Secre_tail"/>
    <property type="match status" value="1"/>
</dbReference>